<dbReference type="PIRSF" id="PIRSF000460">
    <property type="entry name" value="Pprylas_GlgP"/>
    <property type="match status" value="1"/>
</dbReference>
<dbReference type="InterPro" id="IPR024517">
    <property type="entry name" value="Glycogen_phosphorylase_DUF3417"/>
</dbReference>
<evidence type="ECO:0000256" key="2">
    <source>
        <dbReference type="ARBA" id="ARBA00006047"/>
    </source>
</evidence>
<dbReference type="Pfam" id="PF00343">
    <property type="entry name" value="Phosphorylase"/>
    <property type="match status" value="1"/>
</dbReference>
<keyword evidence="6" id="KW-0328">Glycosyltransferase</keyword>
<comment type="catalytic activity">
    <reaction evidence="1">
        <text>[(1-&gt;4)-alpha-D-glucosyl](n) + phosphate = [(1-&gt;4)-alpha-D-glucosyl](n-1) + alpha-D-glucose 1-phosphate</text>
        <dbReference type="Rhea" id="RHEA:41732"/>
        <dbReference type="Rhea" id="RHEA-COMP:9584"/>
        <dbReference type="Rhea" id="RHEA-COMP:9586"/>
        <dbReference type="ChEBI" id="CHEBI:15444"/>
        <dbReference type="ChEBI" id="CHEBI:43474"/>
        <dbReference type="ChEBI" id="CHEBI:58601"/>
        <dbReference type="EC" id="2.4.1.1"/>
    </reaction>
</comment>
<dbReference type="PANTHER" id="PTHR42655:SF1">
    <property type="entry name" value="GLYCOGEN PHOSPHORYLASE"/>
    <property type="match status" value="1"/>
</dbReference>
<dbReference type="InterPro" id="IPR000811">
    <property type="entry name" value="Glyco_trans_35"/>
</dbReference>
<proteinExistence type="inferred from homology"/>
<evidence type="ECO:0000259" key="5">
    <source>
        <dbReference type="Pfam" id="PF11897"/>
    </source>
</evidence>
<evidence type="ECO:0000313" key="6">
    <source>
        <dbReference type="EMBL" id="CAA9552268.1"/>
    </source>
</evidence>
<organism evidence="6">
    <name type="scientific">uncultured Thermomicrobiales bacterium</name>
    <dbReference type="NCBI Taxonomy" id="1645740"/>
    <lineage>
        <taxon>Bacteria</taxon>
        <taxon>Pseudomonadati</taxon>
        <taxon>Thermomicrobiota</taxon>
        <taxon>Thermomicrobia</taxon>
        <taxon>Thermomicrobiales</taxon>
        <taxon>environmental samples</taxon>
    </lineage>
</organism>
<dbReference type="PANTHER" id="PTHR42655">
    <property type="entry name" value="GLYCOGEN PHOSPHORYLASE"/>
    <property type="match status" value="1"/>
</dbReference>
<dbReference type="EMBL" id="CADCWG010000125">
    <property type="protein sequence ID" value="CAA9552268.1"/>
    <property type="molecule type" value="Genomic_DNA"/>
</dbReference>
<keyword evidence="4" id="KW-0663">Pyridoxal phosphate</keyword>
<accession>A0A6J4UNC8</accession>
<gene>
    <name evidence="6" type="ORF">AVDCRST_MAG49-1898</name>
</gene>
<keyword evidence="3" id="KW-0021">Allosteric enzyme</keyword>
<dbReference type="InterPro" id="IPR052182">
    <property type="entry name" value="Glycogen/Maltodextrin_Phosph"/>
</dbReference>
<evidence type="ECO:0000256" key="1">
    <source>
        <dbReference type="ARBA" id="ARBA00001275"/>
    </source>
</evidence>
<comment type="similarity">
    <text evidence="2">Belongs to the glycogen phosphorylase family.</text>
</comment>
<reference evidence="6" key="1">
    <citation type="submission" date="2020-02" db="EMBL/GenBank/DDBJ databases">
        <authorList>
            <person name="Meier V. D."/>
        </authorList>
    </citation>
    <scope>NUCLEOTIDE SEQUENCE</scope>
    <source>
        <strain evidence="6">AVDCRST_MAG49</strain>
    </source>
</reference>
<name>A0A6J4UNC8_9BACT</name>
<sequence>MAISPPPVSTMAPQLDLPARVARLGDLAYNLWWSWHEPARALFRGLNPILWEACDQNPVPFLRRVGRPRLEEAAVDPAFLAAYDDVLGAFDAMLNARETWVTRHEPLLAAKTLAYFSAEFGLHRALPIYSGGLGVLAGDHMKEASDLGLPVVGVSLLYRQGYLRQRLDASGWQQDVTSDFGHDDEPVTRAQGPDGEPLLVEVPMDGLPAPLRLAVWQVMVGRVPIYLMDADIDGNPDWARTISGRLYGGDKEHRLRQEIVLGIGGVRALRALGIAPDYWHANEGHAAFHLLERVREHVAGGSTFDQAAARVRATTIFTSHTPVPAGHDVFSPEQMDRYFGGFWGGLGLDRGAFLALGQHAESHDGFNLTALSLRLAGHRNAVSERHGEITRDMWHEIWPGVSPAVVPITSITNGVHLSTWTSPRITSLLDEHLAAGWRERIDDTLTWEPVRQIPEVDFWKAHQRAKQDLIDLLDERARQRWAAGGFDPSQVVTAGPFLDRKALLVGFARRFATYKRATLLFTDIDRLAAILNHPEYPVQIVFAGKAHPADDGGKRMIQEIAHRARDPRLGGRVAFAEDYDMGLAGALVSGVDVWLNNPRAPLEASGTSGMKAAANGVPNLSILDGWWSEGWHPDNSNGWGIEPAPLSGEEQDRAEADAIYHLLETAVVPLYYARDADGVPQAWCRLAREAIRTVSPAFSARRMVVEYIHRLYHPAAGAS</sequence>
<dbReference type="Pfam" id="PF11897">
    <property type="entry name" value="DUF3417"/>
    <property type="match status" value="1"/>
</dbReference>
<dbReference type="EC" id="2.4.1.1" evidence="6"/>
<dbReference type="AlphaFoldDB" id="A0A6J4UNC8"/>
<feature type="modified residue" description="N6-(pyridoxal phosphate)lysine" evidence="4">
    <location>
        <position position="611"/>
    </location>
</feature>
<keyword evidence="6" id="KW-0808">Transferase</keyword>
<dbReference type="InterPro" id="IPR011834">
    <property type="entry name" value="Agluc_phsphrylas"/>
</dbReference>
<dbReference type="NCBIfam" id="TIGR02094">
    <property type="entry name" value="more_P_ylases"/>
    <property type="match status" value="1"/>
</dbReference>
<dbReference type="GO" id="GO:0005975">
    <property type="term" value="P:carbohydrate metabolic process"/>
    <property type="evidence" value="ECO:0007669"/>
    <property type="project" value="InterPro"/>
</dbReference>
<evidence type="ECO:0000256" key="4">
    <source>
        <dbReference type="PIRSR" id="PIRSR000460-1"/>
    </source>
</evidence>
<dbReference type="Gene3D" id="3.40.50.2000">
    <property type="entry name" value="Glycogen Phosphorylase B"/>
    <property type="match status" value="2"/>
</dbReference>
<dbReference type="GO" id="GO:0030170">
    <property type="term" value="F:pyridoxal phosphate binding"/>
    <property type="evidence" value="ECO:0007669"/>
    <property type="project" value="InterPro"/>
</dbReference>
<dbReference type="GO" id="GO:0008184">
    <property type="term" value="F:glycogen phosphorylase activity"/>
    <property type="evidence" value="ECO:0007669"/>
    <property type="project" value="InterPro"/>
</dbReference>
<feature type="domain" description="DUF3417" evidence="5">
    <location>
        <begin position="17"/>
        <end position="126"/>
    </location>
</feature>
<protein>
    <submittedName>
        <fullName evidence="6">Glycogen phosphorylase</fullName>
        <ecNumber evidence="6">2.4.1.1</ecNumber>
    </submittedName>
</protein>
<dbReference type="SUPFAM" id="SSF53756">
    <property type="entry name" value="UDP-Glycosyltransferase/glycogen phosphorylase"/>
    <property type="match status" value="1"/>
</dbReference>
<evidence type="ECO:0000256" key="3">
    <source>
        <dbReference type="ARBA" id="ARBA00022533"/>
    </source>
</evidence>